<reference evidence="2" key="3">
    <citation type="submission" date="2010-09" db="EMBL/GenBank/DDBJ databases">
        <title>Annotation of Gaeumannomyces graminis var. tritici R3-111a-1.</title>
        <authorList>
            <consortium name="The Broad Institute Genome Sequencing Platform"/>
            <person name="Ma L.-J."/>
            <person name="Dead R."/>
            <person name="Young S.K."/>
            <person name="Zeng Q."/>
            <person name="Gargeya S."/>
            <person name="Fitzgerald M."/>
            <person name="Haas B."/>
            <person name="Abouelleil A."/>
            <person name="Alvarado L."/>
            <person name="Arachchi H.M."/>
            <person name="Berlin A."/>
            <person name="Brown A."/>
            <person name="Chapman S.B."/>
            <person name="Chen Z."/>
            <person name="Dunbar C."/>
            <person name="Freedman E."/>
            <person name="Gearin G."/>
            <person name="Gellesch M."/>
            <person name="Goldberg J."/>
            <person name="Griggs A."/>
            <person name="Gujja S."/>
            <person name="Heiman D."/>
            <person name="Howarth C."/>
            <person name="Larson L."/>
            <person name="Lui A."/>
            <person name="MacDonald P.J.P."/>
            <person name="Mehta T."/>
            <person name="Montmayeur A."/>
            <person name="Murphy C."/>
            <person name="Neiman D."/>
            <person name="Pearson M."/>
            <person name="Priest M."/>
            <person name="Roberts A."/>
            <person name="Saif S."/>
            <person name="Shea T."/>
            <person name="Shenoy N."/>
            <person name="Sisk P."/>
            <person name="Stolte C."/>
            <person name="Sykes S."/>
            <person name="Yandava C."/>
            <person name="Wortman J."/>
            <person name="Nusbaum C."/>
            <person name="Birren B."/>
        </authorList>
    </citation>
    <scope>NUCLEOTIDE SEQUENCE</scope>
    <source>
        <strain evidence="2">R3-111a-1</strain>
    </source>
</reference>
<dbReference type="EMBL" id="GL385398">
    <property type="protein sequence ID" value="EJT73870.1"/>
    <property type="molecule type" value="Genomic_DNA"/>
</dbReference>
<evidence type="ECO:0000313" key="2">
    <source>
        <dbReference type="EMBL" id="EJT73870.1"/>
    </source>
</evidence>
<reference evidence="2" key="2">
    <citation type="submission" date="2010-07" db="EMBL/GenBank/DDBJ databases">
        <authorList>
            <consortium name="The Broad Institute Genome Sequencing Platform"/>
            <consortium name="Broad Institute Genome Sequencing Center for Infectious Disease"/>
            <person name="Ma L.-J."/>
            <person name="Dead R."/>
            <person name="Young S."/>
            <person name="Zeng Q."/>
            <person name="Koehrsen M."/>
            <person name="Alvarado L."/>
            <person name="Berlin A."/>
            <person name="Chapman S.B."/>
            <person name="Chen Z."/>
            <person name="Freedman E."/>
            <person name="Gellesch M."/>
            <person name="Goldberg J."/>
            <person name="Griggs A."/>
            <person name="Gujja S."/>
            <person name="Heilman E.R."/>
            <person name="Heiman D."/>
            <person name="Hepburn T."/>
            <person name="Howarth C."/>
            <person name="Jen D."/>
            <person name="Larson L."/>
            <person name="Mehta T."/>
            <person name="Neiman D."/>
            <person name="Pearson M."/>
            <person name="Roberts A."/>
            <person name="Saif S."/>
            <person name="Shea T."/>
            <person name="Shenoy N."/>
            <person name="Sisk P."/>
            <person name="Stolte C."/>
            <person name="Sykes S."/>
            <person name="Walk T."/>
            <person name="White J."/>
            <person name="Yandava C."/>
            <person name="Haas B."/>
            <person name="Nusbaum C."/>
            <person name="Birren B."/>
        </authorList>
    </citation>
    <scope>NUCLEOTIDE SEQUENCE</scope>
    <source>
        <strain evidence="2">R3-111a-1</strain>
    </source>
</reference>
<dbReference type="AlphaFoldDB" id="J3P2H8"/>
<reference evidence="3" key="5">
    <citation type="submission" date="2018-04" db="UniProtKB">
        <authorList>
            <consortium name="EnsemblFungi"/>
        </authorList>
    </citation>
    <scope>IDENTIFICATION</scope>
    <source>
        <strain evidence="3">R3-111a-1</strain>
    </source>
</reference>
<accession>J3P2H8</accession>
<dbReference type="EnsemblFungi" id="EJT73870">
    <property type="protein sequence ID" value="EJT73870"/>
    <property type="gene ID" value="GGTG_07724"/>
</dbReference>
<proteinExistence type="predicted"/>
<gene>
    <name evidence="3" type="primary">20348182</name>
    <name evidence="2" type="ORF">GGTG_07724</name>
</gene>
<feature type="region of interest" description="Disordered" evidence="1">
    <location>
        <begin position="149"/>
        <end position="179"/>
    </location>
</feature>
<feature type="region of interest" description="Disordered" evidence="1">
    <location>
        <begin position="78"/>
        <end position="124"/>
    </location>
</feature>
<reference evidence="4" key="1">
    <citation type="submission" date="2010-07" db="EMBL/GenBank/DDBJ databases">
        <title>The genome sequence of Gaeumannomyces graminis var. tritici strain R3-111a-1.</title>
        <authorList>
            <consortium name="The Broad Institute Genome Sequencing Platform"/>
            <person name="Ma L.-J."/>
            <person name="Dead R."/>
            <person name="Young S."/>
            <person name="Zeng Q."/>
            <person name="Koehrsen M."/>
            <person name="Alvarado L."/>
            <person name="Berlin A."/>
            <person name="Chapman S.B."/>
            <person name="Chen Z."/>
            <person name="Freedman E."/>
            <person name="Gellesch M."/>
            <person name="Goldberg J."/>
            <person name="Griggs A."/>
            <person name="Gujja S."/>
            <person name="Heilman E.R."/>
            <person name="Heiman D."/>
            <person name="Hepburn T."/>
            <person name="Howarth C."/>
            <person name="Jen D."/>
            <person name="Larson L."/>
            <person name="Mehta T."/>
            <person name="Neiman D."/>
            <person name="Pearson M."/>
            <person name="Roberts A."/>
            <person name="Saif S."/>
            <person name="Shea T."/>
            <person name="Shenoy N."/>
            <person name="Sisk P."/>
            <person name="Stolte C."/>
            <person name="Sykes S."/>
            <person name="Walk T."/>
            <person name="White J."/>
            <person name="Yandava C."/>
            <person name="Haas B."/>
            <person name="Nusbaum C."/>
            <person name="Birren B."/>
        </authorList>
    </citation>
    <scope>NUCLEOTIDE SEQUENCE [LARGE SCALE GENOMIC DNA]</scope>
    <source>
        <strain evidence="4">R3-111a-1</strain>
    </source>
</reference>
<feature type="region of interest" description="Disordered" evidence="1">
    <location>
        <begin position="1"/>
        <end position="45"/>
    </location>
</feature>
<evidence type="ECO:0000313" key="3">
    <source>
        <dbReference type="EnsemblFungi" id="EJT73870"/>
    </source>
</evidence>
<dbReference type="VEuPathDB" id="FungiDB:GGTG_07724"/>
<evidence type="ECO:0000313" key="4">
    <source>
        <dbReference type="Proteomes" id="UP000006039"/>
    </source>
</evidence>
<name>J3P2H8_GAET3</name>
<protein>
    <submittedName>
        <fullName evidence="2 3">Uncharacterized protein</fullName>
    </submittedName>
</protein>
<dbReference type="Proteomes" id="UP000006039">
    <property type="component" value="Unassembled WGS sequence"/>
</dbReference>
<dbReference type="GeneID" id="20348182"/>
<feature type="compositionally biased region" description="Low complexity" evidence="1">
    <location>
        <begin position="149"/>
        <end position="160"/>
    </location>
</feature>
<organism evidence="2">
    <name type="scientific">Gaeumannomyces tritici (strain R3-111a-1)</name>
    <name type="common">Wheat and barley take-all root rot fungus</name>
    <name type="synonym">Gaeumannomyces graminis var. tritici</name>
    <dbReference type="NCBI Taxonomy" id="644352"/>
    <lineage>
        <taxon>Eukaryota</taxon>
        <taxon>Fungi</taxon>
        <taxon>Dikarya</taxon>
        <taxon>Ascomycota</taxon>
        <taxon>Pezizomycotina</taxon>
        <taxon>Sordariomycetes</taxon>
        <taxon>Sordariomycetidae</taxon>
        <taxon>Magnaporthales</taxon>
        <taxon>Magnaporthaceae</taxon>
        <taxon>Gaeumannomyces</taxon>
    </lineage>
</organism>
<keyword evidence="4" id="KW-1185">Reference proteome</keyword>
<dbReference type="RefSeq" id="XP_009223814.1">
    <property type="nucleotide sequence ID" value="XM_009225550.1"/>
</dbReference>
<evidence type="ECO:0000256" key="1">
    <source>
        <dbReference type="SAM" id="MobiDB-lite"/>
    </source>
</evidence>
<reference evidence="3" key="4">
    <citation type="journal article" date="2015" name="G3 (Bethesda)">
        <title>Genome sequences of three phytopathogenic species of the Magnaporthaceae family of fungi.</title>
        <authorList>
            <person name="Okagaki L.H."/>
            <person name="Nunes C.C."/>
            <person name="Sailsbery J."/>
            <person name="Clay B."/>
            <person name="Brown D."/>
            <person name="John T."/>
            <person name="Oh Y."/>
            <person name="Young N."/>
            <person name="Fitzgerald M."/>
            <person name="Haas B.J."/>
            <person name="Zeng Q."/>
            <person name="Young S."/>
            <person name="Adiconis X."/>
            <person name="Fan L."/>
            <person name="Levin J.Z."/>
            <person name="Mitchell T.K."/>
            <person name="Okubara P.A."/>
            <person name="Farman M.L."/>
            <person name="Kohn L.M."/>
            <person name="Birren B."/>
            <person name="Ma L.-J."/>
            <person name="Dean R.A."/>
        </authorList>
    </citation>
    <scope>NUCLEOTIDE SEQUENCE</scope>
    <source>
        <strain evidence="3">R3-111a-1</strain>
    </source>
</reference>
<dbReference type="HOGENOM" id="CLU_1304933_0_0_1"/>
<sequence length="211" mass="21483">MAGDAPSPSPRPQGLPAHPLGSGPFPPRPAGVLAGFPAGYQSHPASQPAHLAHLDAAEAVLARCARWADEVAAARDDDGGFPVLFEHDAPAPRPAVAAADDDDDDDDKPASQADDGGNGRSSVSSGLVALLDDIQEMVTRHRAIAAAAIAAAARDGSQAGDADDDNGHDGNGNREPVSPRLIGILADLGDLVDRHRALLDARDGSEPEATS</sequence>